<keyword evidence="1" id="KW-0732">Signal</keyword>
<accession>A0ABU5N227</accession>
<reference evidence="2 3" key="1">
    <citation type="journal article" date="2024" name="Appl. Environ. Microbiol.">
        <title>Pontiella agarivorans sp. nov., a novel marine anaerobic bacterium capable of degrading macroalgal polysaccharides and fixing nitrogen.</title>
        <authorList>
            <person name="Liu N."/>
            <person name="Kivenson V."/>
            <person name="Peng X."/>
            <person name="Cui Z."/>
            <person name="Lankiewicz T.S."/>
            <person name="Gosselin K.M."/>
            <person name="English C.J."/>
            <person name="Blair E.M."/>
            <person name="O'Malley M.A."/>
            <person name="Valentine D.L."/>
        </authorList>
    </citation>
    <scope>NUCLEOTIDE SEQUENCE [LARGE SCALE GENOMIC DNA]</scope>
    <source>
        <strain evidence="2 3">NLcol2</strain>
    </source>
</reference>
<dbReference type="SUPFAM" id="SSF55008">
    <property type="entry name" value="HMA, heavy metal-associated domain"/>
    <property type="match status" value="1"/>
</dbReference>
<dbReference type="RefSeq" id="WP_322610231.1">
    <property type="nucleotide sequence ID" value="NZ_JARVCO010000012.1"/>
</dbReference>
<gene>
    <name evidence="2" type="ORF">P9H32_17655</name>
</gene>
<evidence type="ECO:0000313" key="2">
    <source>
        <dbReference type="EMBL" id="MDZ8120458.1"/>
    </source>
</evidence>
<evidence type="ECO:0008006" key="4">
    <source>
        <dbReference type="Google" id="ProtNLM"/>
    </source>
</evidence>
<comment type="caution">
    <text evidence="2">The sequence shown here is derived from an EMBL/GenBank/DDBJ whole genome shotgun (WGS) entry which is preliminary data.</text>
</comment>
<feature type="signal peptide" evidence="1">
    <location>
        <begin position="1"/>
        <end position="20"/>
    </location>
</feature>
<proteinExistence type="predicted"/>
<sequence length="126" mass="14020">MKLKAFIFSALALLMLSGCKDPESKANGKKADPAFMFWCFRKEIVSAAYHIPDMKTPAEASYIQNRLKSIPGYEGSTYDLSTQTMTIRYQSSTIRKMNFEEAIALAGFAVNHRPANPHTKIPAGVK</sequence>
<evidence type="ECO:0000313" key="3">
    <source>
        <dbReference type="Proteomes" id="UP001290861"/>
    </source>
</evidence>
<dbReference type="PROSITE" id="PS51257">
    <property type="entry name" value="PROKAR_LIPOPROTEIN"/>
    <property type="match status" value="1"/>
</dbReference>
<dbReference type="EMBL" id="JARVCO010000012">
    <property type="protein sequence ID" value="MDZ8120458.1"/>
    <property type="molecule type" value="Genomic_DNA"/>
</dbReference>
<organism evidence="2 3">
    <name type="scientific">Pontiella agarivorans</name>
    <dbReference type="NCBI Taxonomy" id="3038953"/>
    <lineage>
        <taxon>Bacteria</taxon>
        <taxon>Pseudomonadati</taxon>
        <taxon>Kiritimatiellota</taxon>
        <taxon>Kiritimatiellia</taxon>
        <taxon>Kiritimatiellales</taxon>
        <taxon>Pontiellaceae</taxon>
        <taxon>Pontiella</taxon>
    </lineage>
</organism>
<keyword evidence="3" id="KW-1185">Reference proteome</keyword>
<protein>
    <recommendedName>
        <fullName evidence="4">HMA domain-containing protein</fullName>
    </recommendedName>
</protein>
<evidence type="ECO:0000256" key="1">
    <source>
        <dbReference type="SAM" id="SignalP"/>
    </source>
</evidence>
<name>A0ABU5N227_9BACT</name>
<feature type="chain" id="PRO_5045057541" description="HMA domain-containing protein" evidence="1">
    <location>
        <begin position="21"/>
        <end position="126"/>
    </location>
</feature>
<dbReference type="InterPro" id="IPR036163">
    <property type="entry name" value="HMA_dom_sf"/>
</dbReference>
<dbReference type="Proteomes" id="UP001290861">
    <property type="component" value="Unassembled WGS sequence"/>
</dbReference>
<dbReference type="Gene3D" id="3.30.70.100">
    <property type="match status" value="1"/>
</dbReference>